<dbReference type="EMBL" id="CAJNRD030001124">
    <property type="protein sequence ID" value="CAG5106818.1"/>
    <property type="molecule type" value="Genomic_DNA"/>
</dbReference>
<gene>
    <name evidence="2" type="ORF">HICCMSTLAB_LOCUS12450</name>
</gene>
<keyword evidence="3" id="KW-1185">Reference proteome</keyword>
<dbReference type="Proteomes" id="UP000786811">
    <property type="component" value="Unassembled WGS sequence"/>
</dbReference>
<name>A0A8J2HL27_COTCN</name>
<organism evidence="2 3">
    <name type="scientific">Cotesia congregata</name>
    <name type="common">Parasitoid wasp</name>
    <name type="synonym">Apanteles congregatus</name>
    <dbReference type="NCBI Taxonomy" id="51543"/>
    <lineage>
        <taxon>Eukaryota</taxon>
        <taxon>Metazoa</taxon>
        <taxon>Ecdysozoa</taxon>
        <taxon>Arthropoda</taxon>
        <taxon>Hexapoda</taxon>
        <taxon>Insecta</taxon>
        <taxon>Pterygota</taxon>
        <taxon>Neoptera</taxon>
        <taxon>Endopterygota</taxon>
        <taxon>Hymenoptera</taxon>
        <taxon>Apocrita</taxon>
        <taxon>Ichneumonoidea</taxon>
        <taxon>Braconidae</taxon>
        <taxon>Microgastrinae</taxon>
        <taxon>Cotesia</taxon>
    </lineage>
</organism>
<accession>A0A8J2HL27</accession>
<keyword evidence="1" id="KW-1133">Transmembrane helix</keyword>
<reference evidence="2" key="1">
    <citation type="submission" date="2021-04" db="EMBL/GenBank/DDBJ databases">
        <authorList>
            <person name="Chebbi M.A.C M."/>
        </authorList>
    </citation>
    <scope>NUCLEOTIDE SEQUENCE</scope>
</reference>
<evidence type="ECO:0000313" key="2">
    <source>
        <dbReference type="EMBL" id="CAG5106818.1"/>
    </source>
</evidence>
<keyword evidence="1" id="KW-0812">Transmembrane</keyword>
<keyword evidence="1" id="KW-0472">Membrane</keyword>
<dbReference type="AlphaFoldDB" id="A0A8J2HL27"/>
<feature type="transmembrane region" description="Helical" evidence="1">
    <location>
        <begin position="6"/>
        <end position="29"/>
    </location>
</feature>
<evidence type="ECO:0000313" key="3">
    <source>
        <dbReference type="Proteomes" id="UP000786811"/>
    </source>
</evidence>
<proteinExistence type="predicted"/>
<protein>
    <submittedName>
        <fullName evidence="2">Uncharacterized protein</fullName>
    </submittedName>
</protein>
<evidence type="ECO:0000256" key="1">
    <source>
        <dbReference type="SAM" id="Phobius"/>
    </source>
</evidence>
<sequence>MWRQVFSVYTIIVHYHYVFVISGLTLWPFSYQHLFTHFSYTSYNSYCSSLSVLGSSSKPLWSAELLSK</sequence>
<comment type="caution">
    <text evidence="2">The sequence shown here is derived from an EMBL/GenBank/DDBJ whole genome shotgun (WGS) entry which is preliminary data.</text>
</comment>